<evidence type="ECO:0000313" key="3">
    <source>
        <dbReference type="Proteomes" id="UP000826656"/>
    </source>
</evidence>
<keyword evidence="3" id="KW-1185">Reference proteome</keyword>
<evidence type="ECO:0000313" key="2">
    <source>
        <dbReference type="EMBL" id="KAH0777219.1"/>
    </source>
</evidence>
<dbReference type="EMBL" id="JAIVGD010000003">
    <property type="protein sequence ID" value="KAH0777219.1"/>
    <property type="molecule type" value="Genomic_DNA"/>
</dbReference>
<dbReference type="Proteomes" id="UP000826656">
    <property type="component" value="Unassembled WGS sequence"/>
</dbReference>
<feature type="region of interest" description="Disordered" evidence="1">
    <location>
        <begin position="20"/>
        <end position="71"/>
    </location>
</feature>
<sequence length="71" mass="8094">MLFLMRMTLRGFEDIGRNKAARYTGRPGGDEQYIDSSELDSDDSRDELDPDFVRGVDLPARRKSKKAKVEA</sequence>
<organism evidence="2 3">
    <name type="scientific">Solanum tuberosum</name>
    <name type="common">Potato</name>
    <dbReference type="NCBI Taxonomy" id="4113"/>
    <lineage>
        <taxon>Eukaryota</taxon>
        <taxon>Viridiplantae</taxon>
        <taxon>Streptophyta</taxon>
        <taxon>Embryophyta</taxon>
        <taxon>Tracheophyta</taxon>
        <taxon>Spermatophyta</taxon>
        <taxon>Magnoliopsida</taxon>
        <taxon>eudicotyledons</taxon>
        <taxon>Gunneridae</taxon>
        <taxon>Pentapetalae</taxon>
        <taxon>asterids</taxon>
        <taxon>lamiids</taxon>
        <taxon>Solanales</taxon>
        <taxon>Solanaceae</taxon>
        <taxon>Solanoideae</taxon>
        <taxon>Solaneae</taxon>
        <taxon>Solanum</taxon>
    </lineage>
</organism>
<feature type="compositionally biased region" description="Basic residues" evidence="1">
    <location>
        <begin position="61"/>
        <end position="71"/>
    </location>
</feature>
<evidence type="ECO:0000256" key="1">
    <source>
        <dbReference type="SAM" id="MobiDB-lite"/>
    </source>
</evidence>
<name>A0ABQ7W937_SOLTU</name>
<accession>A0ABQ7W937</accession>
<proteinExistence type="predicted"/>
<comment type="caution">
    <text evidence="2">The sequence shown here is derived from an EMBL/GenBank/DDBJ whole genome shotgun (WGS) entry which is preliminary data.</text>
</comment>
<reference evidence="2 3" key="1">
    <citation type="journal article" date="2021" name="bioRxiv">
        <title>Chromosome-scale and haplotype-resolved genome assembly of a tetraploid potato cultivar.</title>
        <authorList>
            <person name="Sun H."/>
            <person name="Jiao W.-B."/>
            <person name="Krause K."/>
            <person name="Campoy J.A."/>
            <person name="Goel M."/>
            <person name="Folz-Donahue K."/>
            <person name="Kukat C."/>
            <person name="Huettel B."/>
            <person name="Schneeberger K."/>
        </authorList>
    </citation>
    <scope>NUCLEOTIDE SEQUENCE [LARGE SCALE GENOMIC DNA]</scope>
    <source>
        <strain evidence="2">SolTubOtavaFocal</strain>
        <tissue evidence="2">Leaves</tissue>
    </source>
</reference>
<feature type="compositionally biased region" description="Acidic residues" evidence="1">
    <location>
        <begin position="37"/>
        <end position="50"/>
    </location>
</feature>
<protein>
    <submittedName>
        <fullName evidence="2">Uncharacterized protein</fullName>
    </submittedName>
</protein>
<gene>
    <name evidence="2" type="ORF">KY290_008630</name>
</gene>